<evidence type="ECO:0000313" key="1">
    <source>
        <dbReference type="EMBL" id="MCC2150059.1"/>
    </source>
</evidence>
<gene>
    <name evidence="1" type="ORF">LKD42_12555</name>
</gene>
<name>A0ABS8EZ89_9FIRM</name>
<dbReference type="RefSeq" id="WP_248835911.1">
    <property type="nucleotide sequence ID" value="NZ_JAJEQE010000054.1"/>
</dbReference>
<reference evidence="1 2" key="1">
    <citation type="submission" date="2021-10" db="EMBL/GenBank/DDBJ databases">
        <title>Anaerobic single-cell dispensing facilitates the cultivation of human gut bacteria.</title>
        <authorList>
            <person name="Afrizal A."/>
        </authorList>
    </citation>
    <scope>NUCLEOTIDE SEQUENCE [LARGE SCALE GENOMIC DNA]</scope>
    <source>
        <strain evidence="1 2">CLA-AA-H246</strain>
    </source>
</reference>
<proteinExistence type="predicted"/>
<comment type="caution">
    <text evidence="1">The sequence shown here is derived from an EMBL/GenBank/DDBJ whole genome shotgun (WGS) entry which is preliminary data.</text>
</comment>
<sequence>MYLLFRYHHIMPGEYEKMGFGERTVVRAFMHYQIEQMNEEVERIKRGA</sequence>
<dbReference type="Proteomes" id="UP001299235">
    <property type="component" value="Unassembled WGS sequence"/>
</dbReference>
<dbReference type="EMBL" id="JAJEQE010000054">
    <property type="protein sequence ID" value="MCC2150059.1"/>
    <property type="molecule type" value="Genomic_DNA"/>
</dbReference>
<organism evidence="1 2">
    <name type="scientific">Hominisplanchenecus faecis</name>
    <dbReference type="NCBI Taxonomy" id="2885351"/>
    <lineage>
        <taxon>Bacteria</taxon>
        <taxon>Bacillati</taxon>
        <taxon>Bacillota</taxon>
        <taxon>Clostridia</taxon>
        <taxon>Lachnospirales</taxon>
        <taxon>Lachnospiraceae</taxon>
        <taxon>Hominisplanchenecus</taxon>
    </lineage>
</organism>
<protein>
    <submittedName>
        <fullName evidence="1">Uncharacterized protein</fullName>
    </submittedName>
</protein>
<accession>A0ABS8EZ89</accession>
<keyword evidence="2" id="KW-1185">Reference proteome</keyword>
<evidence type="ECO:0000313" key="2">
    <source>
        <dbReference type="Proteomes" id="UP001299235"/>
    </source>
</evidence>